<evidence type="ECO:0000256" key="1">
    <source>
        <dbReference type="SAM" id="Coils"/>
    </source>
</evidence>
<keyword evidence="1" id="KW-0175">Coiled coil</keyword>
<organism evidence="2">
    <name type="scientific">Candidatus Paraimprobicoccus trichonymphae</name>
    <dbReference type="NCBI Taxonomy" id="3033793"/>
    <lineage>
        <taxon>Bacteria</taxon>
        <taxon>Bacillati</taxon>
        <taxon>Bacillota</taxon>
        <taxon>Clostridia</taxon>
        <taxon>Candidatus Paraimprobicoccus</taxon>
    </lineage>
</organism>
<dbReference type="AlphaFoldDB" id="A0AA48KZN7"/>
<proteinExistence type="predicted"/>
<protein>
    <submittedName>
        <fullName evidence="2">Uncharacterized protein</fullName>
    </submittedName>
</protein>
<gene>
    <name evidence="2" type="ORF">RsTaC01_1028</name>
</gene>
<accession>A0AA48KZN7</accession>
<dbReference type="Proteomes" id="UP001335720">
    <property type="component" value="Chromosome"/>
</dbReference>
<reference evidence="2" key="1">
    <citation type="journal article" date="2023" name="ISME J.">
        <title>Emergence of putative energy parasites within Clostridia revealed by genome analysis of a novel endosymbiotic clade.</title>
        <authorList>
            <person name="Takahashi K."/>
            <person name="Kuwahara H."/>
            <person name="Horikawa Y."/>
            <person name="Izawa K."/>
            <person name="Kato D."/>
            <person name="Inagaki T."/>
            <person name="Yuki M."/>
            <person name="Ohkuma M."/>
            <person name="Hongoh Y."/>
        </authorList>
    </citation>
    <scope>NUCLEOTIDE SEQUENCE</scope>
    <source>
        <strain evidence="2">RsTa-C01</strain>
    </source>
</reference>
<name>A0AA48KZN7_9FIRM</name>
<evidence type="ECO:0000313" key="2">
    <source>
        <dbReference type="EMBL" id="BED93072.1"/>
    </source>
</evidence>
<dbReference type="EMBL" id="AP027925">
    <property type="protein sequence ID" value="BED93072.1"/>
    <property type="molecule type" value="Genomic_DNA"/>
</dbReference>
<sequence>MNFLSKFIKSDNIRKSDLAEKAAKLLDVLEKENNETIKLTDLNESNDGKNNILKVLFGKKNGIKDKSKDERGVMEILAKAESSFSLFKSNFRKMAERIRDRYDVMKLETTYGSLKYLLYEYDKCNNLDLISDESEINKNLKCIRDIQTEINEKIETIKKLCNTKFATSIISPTVNYSKSSENPKKANHFNKHHIIGDTENLILQLEVMLNNIDSKGYMHYNQKFDKSKLEPETIAKVIKLKNEIKEKLKKIKSKINTTAESIKTKQNLKENNVSAIPGEDKKIANNSVIKKYGQGVQKFLLYAKTQCKEYIRGKGIEEEQMHTEKKKMYLEDLERFSNVNPKNKSLNEYKLRKNDENKPENLQKMRFAKFVINLNFEI</sequence>
<feature type="coiled-coil region" evidence="1">
    <location>
        <begin position="234"/>
        <end position="261"/>
    </location>
</feature>
<dbReference type="KEGG" id="ptrh:RsTaC01_1028"/>